<evidence type="ECO:0000256" key="9">
    <source>
        <dbReference type="PIRSR" id="PIRSR602481-1"/>
    </source>
</evidence>
<keyword evidence="5 9" id="KW-0862">Zinc</keyword>
<comment type="similarity">
    <text evidence="2">Belongs to the Fur family.</text>
</comment>
<dbReference type="GO" id="GO:0045892">
    <property type="term" value="P:negative regulation of DNA-templated transcription"/>
    <property type="evidence" value="ECO:0007669"/>
    <property type="project" value="TreeGrafter"/>
</dbReference>
<dbReference type="GO" id="GO:1900376">
    <property type="term" value="P:regulation of secondary metabolite biosynthetic process"/>
    <property type="evidence" value="ECO:0007669"/>
    <property type="project" value="TreeGrafter"/>
</dbReference>
<dbReference type="GO" id="GO:0000976">
    <property type="term" value="F:transcription cis-regulatory region binding"/>
    <property type="evidence" value="ECO:0007669"/>
    <property type="project" value="TreeGrafter"/>
</dbReference>
<keyword evidence="10" id="KW-0408">Iron</keyword>
<keyword evidence="4" id="KW-0678">Repressor</keyword>
<evidence type="ECO:0000256" key="6">
    <source>
        <dbReference type="ARBA" id="ARBA00023015"/>
    </source>
</evidence>
<dbReference type="SUPFAM" id="SSF46785">
    <property type="entry name" value="Winged helix' DNA-binding domain"/>
    <property type="match status" value="1"/>
</dbReference>
<sequence length="144" mass="16700">MATDTVSEALSLLKKKGYKYTKKRQDIITVFADENRYLSAKAVQQKLGEKYPALSYDTIYRNLYTFVDVGILEETELNNEKLFRITCLAQGHHHHHFICQKCGRTIPLEMCPMDFFEQQLEGCQIVSHRFEIFGICKNCLAAQQ</sequence>
<dbReference type="InterPro" id="IPR036388">
    <property type="entry name" value="WH-like_DNA-bd_sf"/>
</dbReference>
<reference evidence="11 12" key="1">
    <citation type="submission" date="2016-02" db="EMBL/GenBank/DDBJ databases">
        <authorList>
            <person name="Wen L."/>
            <person name="He K."/>
            <person name="Yang H."/>
        </authorList>
    </citation>
    <scope>NUCLEOTIDE SEQUENCE [LARGE SCALE GENOMIC DNA]</scope>
    <source>
        <strain evidence="11">Trichococcus palustris</strain>
    </source>
</reference>
<dbReference type="Gene3D" id="1.10.10.10">
    <property type="entry name" value="Winged helix-like DNA-binding domain superfamily/Winged helix DNA-binding domain"/>
    <property type="match status" value="1"/>
</dbReference>
<dbReference type="InterPro" id="IPR043135">
    <property type="entry name" value="Fur_C"/>
</dbReference>
<keyword evidence="6" id="KW-0805">Transcription regulation</keyword>
<evidence type="ECO:0000256" key="8">
    <source>
        <dbReference type="ARBA" id="ARBA00023163"/>
    </source>
</evidence>
<dbReference type="EMBL" id="FJNE01000002">
    <property type="protein sequence ID" value="CZQ87038.1"/>
    <property type="molecule type" value="Genomic_DNA"/>
</dbReference>
<dbReference type="CDD" id="cd07153">
    <property type="entry name" value="Fur_like"/>
    <property type="match status" value="1"/>
</dbReference>
<dbReference type="PANTHER" id="PTHR33202">
    <property type="entry name" value="ZINC UPTAKE REGULATION PROTEIN"/>
    <property type="match status" value="1"/>
</dbReference>
<comment type="cofactor">
    <cofactor evidence="10">
        <name>Mn(2+)</name>
        <dbReference type="ChEBI" id="CHEBI:29035"/>
    </cofactor>
    <cofactor evidence="10">
        <name>Fe(2+)</name>
        <dbReference type="ChEBI" id="CHEBI:29033"/>
    </cofactor>
    <text evidence="10">Binds 1 Mn(2+) or Fe(2+) ion per subunit.</text>
</comment>
<keyword evidence="9" id="KW-0479">Metal-binding</keyword>
<feature type="binding site" evidence="9">
    <location>
        <position position="102"/>
    </location>
    <ligand>
        <name>Zn(2+)</name>
        <dbReference type="ChEBI" id="CHEBI:29105"/>
    </ligand>
</feature>
<dbReference type="STRING" id="140314.SAMN04488076_105116"/>
<dbReference type="GO" id="GO:0005737">
    <property type="term" value="C:cytoplasm"/>
    <property type="evidence" value="ECO:0007669"/>
    <property type="project" value="UniProtKB-SubCell"/>
</dbReference>
<proteinExistence type="inferred from homology"/>
<dbReference type="InterPro" id="IPR002481">
    <property type="entry name" value="FUR"/>
</dbReference>
<dbReference type="InterPro" id="IPR036390">
    <property type="entry name" value="WH_DNA-bd_sf"/>
</dbReference>
<evidence type="ECO:0000313" key="11">
    <source>
        <dbReference type="EMBL" id="CZQ87038.1"/>
    </source>
</evidence>
<evidence type="ECO:0000313" key="12">
    <source>
        <dbReference type="Proteomes" id="UP000242754"/>
    </source>
</evidence>
<dbReference type="AlphaFoldDB" id="A0A143YDY1"/>
<dbReference type="OrthoDB" id="8659436at2"/>
<organism evidence="11 12">
    <name type="scientific">Trichococcus palustris</name>
    <dbReference type="NCBI Taxonomy" id="140314"/>
    <lineage>
        <taxon>Bacteria</taxon>
        <taxon>Bacillati</taxon>
        <taxon>Bacillota</taxon>
        <taxon>Bacilli</taxon>
        <taxon>Lactobacillales</taxon>
        <taxon>Carnobacteriaceae</taxon>
        <taxon>Trichococcus</taxon>
    </lineage>
</organism>
<dbReference type="GO" id="GO:0003700">
    <property type="term" value="F:DNA-binding transcription factor activity"/>
    <property type="evidence" value="ECO:0007669"/>
    <property type="project" value="InterPro"/>
</dbReference>
<evidence type="ECO:0000256" key="4">
    <source>
        <dbReference type="ARBA" id="ARBA00022491"/>
    </source>
</evidence>
<comment type="subcellular location">
    <subcellularLocation>
        <location evidence="1">Cytoplasm</location>
    </subcellularLocation>
</comment>
<dbReference type="RefSeq" id="WP_087031829.1">
    <property type="nucleotide sequence ID" value="NZ_FJNE01000002.1"/>
</dbReference>
<keyword evidence="8" id="KW-0804">Transcription</keyword>
<keyword evidence="3" id="KW-0963">Cytoplasm</keyword>
<name>A0A143YDY1_9LACT</name>
<feature type="binding site" evidence="9">
    <location>
        <position position="136"/>
    </location>
    <ligand>
        <name>Zn(2+)</name>
        <dbReference type="ChEBI" id="CHEBI:29105"/>
    </ligand>
</feature>
<feature type="binding site" evidence="10">
    <location>
        <position position="128"/>
    </location>
    <ligand>
        <name>Fe cation</name>
        <dbReference type="ChEBI" id="CHEBI:24875"/>
    </ligand>
</feature>
<feature type="binding site" evidence="9">
    <location>
        <position position="139"/>
    </location>
    <ligand>
        <name>Zn(2+)</name>
        <dbReference type="ChEBI" id="CHEBI:29105"/>
    </ligand>
</feature>
<evidence type="ECO:0000256" key="7">
    <source>
        <dbReference type="ARBA" id="ARBA00023125"/>
    </source>
</evidence>
<evidence type="ECO:0000256" key="5">
    <source>
        <dbReference type="ARBA" id="ARBA00022833"/>
    </source>
</evidence>
<evidence type="ECO:0000256" key="10">
    <source>
        <dbReference type="PIRSR" id="PIRSR602481-2"/>
    </source>
</evidence>
<comment type="cofactor">
    <cofactor evidence="9">
        <name>Zn(2+)</name>
        <dbReference type="ChEBI" id="CHEBI:29105"/>
    </cofactor>
    <text evidence="9">Binds 1 zinc ion per subunit.</text>
</comment>
<evidence type="ECO:0000256" key="3">
    <source>
        <dbReference type="ARBA" id="ARBA00022490"/>
    </source>
</evidence>
<keyword evidence="12" id="KW-1185">Reference proteome</keyword>
<dbReference type="PANTHER" id="PTHR33202:SF1">
    <property type="entry name" value="FERRIC UPTAKE REGULATION PROTEIN"/>
    <property type="match status" value="1"/>
</dbReference>
<accession>A0A143YDY1</accession>
<gene>
    <name evidence="11" type="ORF">Tpal_843</name>
</gene>
<dbReference type="GO" id="GO:0008270">
    <property type="term" value="F:zinc ion binding"/>
    <property type="evidence" value="ECO:0007669"/>
    <property type="project" value="TreeGrafter"/>
</dbReference>
<dbReference type="Proteomes" id="UP000242754">
    <property type="component" value="Unassembled WGS sequence"/>
</dbReference>
<keyword evidence="7" id="KW-0238">DNA-binding</keyword>
<evidence type="ECO:0000256" key="2">
    <source>
        <dbReference type="ARBA" id="ARBA00007957"/>
    </source>
</evidence>
<feature type="binding site" evidence="10">
    <location>
        <position position="93"/>
    </location>
    <ligand>
        <name>Fe cation</name>
        <dbReference type="ChEBI" id="CHEBI:24875"/>
    </ligand>
</feature>
<protein>
    <submittedName>
        <fullName evidence="11">Ferric-uptake regulator</fullName>
    </submittedName>
</protein>
<dbReference type="Pfam" id="PF01475">
    <property type="entry name" value="FUR"/>
    <property type="match status" value="1"/>
</dbReference>
<feature type="binding site" evidence="9">
    <location>
        <position position="99"/>
    </location>
    <ligand>
        <name>Zn(2+)</name>
        <dbReference type="ChEBI" id="CHEBI:29105"/>
    </ligand>
</feature>
<dbReference type="Gene3D" id="3.30.1490.190">
    <property type="match status" value="1"/>
</dbReference>
<evidence type="ECO:0000256" key="1">
    <source>
        <dbReference type="ARBA" id="ARBA00004496"/>
    </source>
</evidence>